<proteinExistence type="predicted"/>
<dbReference type="InterPro" id="IPR013525">
    <property type="entry name" value="ABC2_TM"/>
</dbReference>
<keyword evidence="2 5" id="KW-0812">Transmembrane</keyword>
<evidence type="ECO:0000256" key="5">
    <source>
        <dbReference type="SAM" id="Phobius"/>
    </source>
</evidence>
<keyword evidence="8" id="KW-1185">Reference proteome</keyword>
<evidence type="ECO:0000313" key="8">
    <source>
        <dbReference type="Proteomes" id="UP001562159"/>
    </source>
</evidence>
<evidence type="ECO:0000256" key="3">
    <source>
        <dbReference type="ARBA" id="ARBA00022989"/>
    </source>
</evidence>
<dbReference type="Proteomes" id="UP001562159">
    <property type="component" value="Unassembled WGS sequence"/>
</dbReference>
<evidence type="ECO:0000259" key="6">
    <source>
        <dbReference type="Pfam" id="PF12698"/>
    </source>
</evidence>
<feature type="transmembrane region" description="Helical" evidence="5">
    <location>
        <begin position="33"/>
        <end position="54"/>
    </location>
</feature>
<gene>
    <name evidence="7" type="ORF">AB7878_11130</name>
</gene>
<comment type="subcellular location">
    <subcellularLocation>
        <location evidence="1">Membrane</location>
        <topology evidence="1">Multi-pass membrane protein</topology>
    </subcellularLocation>
</comment>
<evidence type="ECO:0000256" key="4">
    <source>
        <dbReference type="ARBA" id="ARBA00023136"/>
    </source>
</evidence>
<feature type="transmembrane region" description="Helical" evidence="5">
    <location>
        <begin position="319"/>
        <end position="339"/>
    </location>
</feature>
<keyword evidence="3 5" id="KW-1133">Transmembrane helix</keyword>
<evidence type="ECO:0000313" key="7">
    <source>
        <dbReference type="EMBL" id="MEY2182972.1"/>
    </source>
</evidence>
<dbReference type="PANTHER" id="PTHR43471">
    <property type="entry name" value="ABC TRANSPORTER PERMEASE"/>
    <property type="match status" value="1"/>
</dbReference>
<reference evidence="7 8" key="1">
    <citation type="submission" date="2024-07" db="EMBL/GenBank/DDBJ databases">
        <title>Molecular mechanisms and environmental adaptations of flagellar loss and biofilm growth of Rhodanobacter under environmental stress.</title>
        <authorList>
            <person name="Chen M."/>
        </authorList>
    </citation>
    <scope>NUCLEOTIDE SEQUENCE [LARGE SCALE GENOMIC DNA]</scope>
    <source>
        <strain evidence="7 8">RS22</strain>
    </source>
</reference>
<evidence type="ECO:0000256" key="1">
    <source>
        <dbReference type="ARBA" id="ARBA00004141"/>
    </source>
</evidence>
<feature type="transmembrane region" description="Helical" evidence="5">
    <location>
        <begin position="281"/>
        <end position="307"/>
    </location>
</feature>
<dbReference type="PANTHER" id="PTHR43471:SF3">
    <property type="entry name" value="ABC TRANSPORTER PERMEASE PROTEIN NATB"/>
    <property type="match status" value="1"/>
</dbReference>
<accession>A0ABV4ARD5</accession>
<organism evidence="7 8">
    <name type="scientific">Rhodanobacter humi</name>
    <dbReference type="NCBI Taxonomy" id="1888173"/>
    <lineage>
        <taxon>Bacteria</taxon>
        <taxon>Pseudomonadati</taxon>
        <taxon>Pseudomonadota</taxon>
        <taxon>Gammaproteobacteria</taxon>
        <taxon>Lysobacterales</taxon>
        <taxon>Rhodanobacteraceae</taxon>
        <taxon>Rhodanobacter</taxon>
    </lineage>
</organism>
<protein>
    <submittedName>
        <fullName evidence="7">ABC transporter permease</fullName>
    </submittedName>
</protein>
<feature type="transmembrane region" description="Helical" evidence="5">
    <location>
        <begin position="190"/>
        <end position="214"/>
    </location>
</feature>
<feature type="transmembrane region" description="Helical" evidence="5">
    <location>
        <begin position="370"/>
        <end position="393"/>
    </location>
</feature>
<feature type="transmembrane region" description="Helical" evidence="5">
    <location>
        <begin position="244"/>
        <end position="269"/>
    </location>
</feature>
<dbReference type="Pfam" id="PF12698">
    <property type="entry name" value="ABC2_membrane_3"/>
    <property type="match status" value="1"/>
</dbReference>
<keyword evidence="4 5" id="KW-0472">Membrane</keyword>
<dbReference type="EMBL" id="JBGBPY010000001">
    <property type="protein sequence ID" value="MEY2182972.1"/>
    <property type="molecule type" value="Genomic_DNA"/>
</dbReference>
<feature type="domain" description="ABC-2 type transporter transmembrane" evidence="6">
    <location>
        <begin position="37"/>
        <end position="367"/>
    </location>
</feature>
<sequence>MSTVMASKARRAGTAFTVFLKEVRENLRDRRTLTSAFLTGPLLGPLIFVMLVSMQVNRELDKADQPLHVPVIGAQYAPNLVDALKEGGIVPDTPVADPGLAVHKQDADVALRIAADYGKAWRKGEPVQVELFYDSSRRDTAGAVERVSRLVETYARQQGAMRLVARGLSPGTAWPVQVARRDQATPQSRAVLMFAMLPYFFIITLFMGGMYLAIDLTAGERERQSLEPLFANPVARWKILVGKLAAICAFSLASLAITLLAFAVVGRFIPAEKLGMELDLGWHFAGTVLLLMLPLVLLLAALQTLVAAFAKSYREAQTYISLLLMVPLIPSALLAFLPIKAQAWMYAVPLLGQNLGIMQQLRGDGVSGEQFALCLAGTLAAALVAVGVTAQLYRSEKLAISG</sequence>
<evidence type="ECO:0000256" key="2">
    <source>
        <dbReference type="ARBA" id="ARBA00022692"/>
    </source>
</evidence>
<name>A0ABV4ARD5_9GAMM</name>
<comment type="caution">
    <text evidence="7">The sequence shown here is derived from an EMBL/GenBank/DDBJ whole genome shotgun (WGS) entry which is preliminary data.</text>
</comment>